<feature type="domain" description="Methyl-accepting transducer" evidence="5">
    <location>
        <begin position="303"/>
        <end position="525"/>
    </location>
</feature>
<evidence type="ECO:0000259" key="5">
    <source>
        <dbReference type="PROSITE" id="PS50111"/>
    </source>
</evidence>
<dbReference type="PANTHER" id="PTHR32089">
    <property type="entry name" value="METHYL-ACCEPTING CHEMOTAXIS PROTEIN MCPB"/>
    <property type="match status" value="1"/>
</dbReference>
<dbReference type="SMART" id="SM00304">
    <property type="entry name" value="HAMP"/>
    <property type="match status" value="1"/>
</dbReference>
<evidence type="ECO:0000259" key="6">
    <source>
        <dbReference type="PROSITE" id="PS50885"/>
    </source>
</evidence>
<dbReference type="SUPFAM" id="SSF58104">
    <property type="entry name" value="Methyl-accepting chemotaxis protein (MCP) signaling domain"/>
    <property type="match status" value="1"/>
</dbReference>
<dbReference type="InterPro" id="IPR004089">
    <property type="entry name" value="MCPsignal_dom"/>
</dbReference>
<dbReference type="PROSITE" id="PS50885">
    <property type="entry name" value="HAMP"/>
    <property type="match status" value="1"/>
</dbReference>
<dbReference type="AlphaFoldDB" id="A0A8J4HEI6"/>
<dbReference type="InterPro" id="IPR004090">
    <property type="entry name" value="Chemotax_Me-accpt_rcpt"/>
</dbReference>
<evidence type="ECO:0000256" key="3">
    <source>
        <dbReference type="PROSITE-ProRule" id="PRU00284"/>
    </source>
</evidence>
<dbReference type="GO" id="GO:0004888">
    <property type="term" value="F:transmembrane signaling receptor activity"/>
    <property type="evidence" value="ECO:0007669"/>
    <property type="project" value="InterPro"/>
</dbReference>
<accession>A0A8J4HEI6</accession>
<dbReference type="SMART" id="SM00283">
    <property type="entry name" value="MA"/>
    <property type="match status" value="1"/>
</dbReference>
<dbReference type="Gene3D" id="1.10.287.950">
    <property type="entry name" value="Methyl-accepting chemotaxis protein"/>
    <property type="match status" value="1"/>
</dbReference>
<keyword evidence="4" id="KW-1133">Transmembrane helix</keyword>
<dbReference type="Pfam" id="PF00672">
    <property type="entry name" value="HAMP"/>
    <property type="match status" value="1"/>
</dbReference>
<dbReference type="CDD" id="cd06225">
    <property type="entry name" value="HAMP"/>
    <property type="match status" value="1"/>
</dbReference>
<organism evidence="7">
    <name type="scientific">Acidicaldus sp</name>
    <dbReference type="NCBI Taxonomy" id="1872105"/>
    <lineage>
        <taxon>Bacteria</taxon>
        <taxon>Pseudomonadati</taxon>
        <taxon>Pseudomonadota</taxon>
        <taxon>Alphaproteobacteria</taxon>
        <taxon>Acetobacterales</taxon>
        <taxon>Acetobacteraceae</taxon>
        <taxon>Acidicaldus</taxon>
    </lineage>
</organism>
<comment type="similarity">
    <text evidence="2">Belongs to the methyl-accepting chemotaxis (MCP) protein family.</text>
</comment>
<dbReference type="CDD" id="cd19410">
    <property type="entry name" value="HK9-like_sensor"/>
    <property type="match status" value="1"/>
</dbReference>
<feature type="transmembrane region" description="Helical" evidence="4">
    <location>
        <begin position="188"/>
        <end position="209"/>
    </location>
</feature>
<keyword evidence="4" id="KW-0812">Transmembrane</keyword>
<dbReference type="PANTHER" id="PTHR32089:SF112">
    <property type="entry name" value="LYSOZYME-LIKE PROTEIN-RELATED"/>
    <property type="match status" value="1"/>
</dbReference>
<protein>
    <submittedName>
        <fullName evidence="7">HAMP domain-containing protein</fullName>
    </submittedName>
</protein>
<feature type="domain" description="HAMP" evidence="6">
    <location>
        <begin position="210"/>
        <end position="263"/>
    </location>
</feature>
<comment type="caution">
    <text evidence="7">The sequence shown here is derived from an EMBL/GenBank/DDBJ whole genome shotgun (WGS) entry which is preliminary data.</text>
</comment>
<dbReference type="EMBL" id="DTQM01000202">
    <property type="protein sequence ID" value="HGC43630.1"/>
    <property type="molecule type" value="Genomic_DNA"/>
</dbReference>
<evidence type="ECO:0000256" key="4">
    <source>
        <dbReference type="SAM" id="Phobius"/>
    </source>
</evidence>
<keyword evidence="1 3" id="KW-0807">Transducer</keyword>
<sequence>MQWVAALSIGRKIVLGFASILLPLALGAGFDFCQLATLDRDQALTGRSFTLLSAAQQVWLASSDAENELRGFLITGDAKFLQLHHARTEALRQGLAVLRAEARDDAEQQRRVDAMEKAGAAWQSYAEGEIAAVNGGNMDAARDREAAGVGKAQVEALRAALAPFVETAQGRFSARRAEEGQVLARLRYFNLAGGLALLALSAAVVAAIMRGMVAPFLRLTAATNQLAAGALDVALPALARGDEIGALARAIEGFKQAVADARRLEAEQQAASAASLNRAETVGRMIATFDAALRAEFAQLTGAAADLNQVAQGMQSTAARTSHQAQSVAVSANQSAVNVQTVAAAAEEMAATIHEVARNIGASAEIAQRARNEAERTDRAVQGLSDAVQKIGSVVALISDIAGQTNLLALNATIEAARAGDAGKGFAVVASEVKSLATQTARATEDIAQQIATVREVTESVVGAIRTIGETIAEMSGIAGSVASAAEEQTAATQEITRNIAEAARSTTEVSDHISGVSEGARETGDAASQVLHAAHTLGSQSETLHANIAGFLSQVRAA</sequence>
<gene>
    <name evidence="7" type="ORF">ENY07_10490</name>
</gene>
<dbReference type="InterPro" id="IPR003660">
    <property type="entry name" value="HAMP_dom"/>
</dbReference>
<dbReference type="Gene3D" id="6.10.340.10">
    <property type="match status" value="1"/>
</dbReference>
<evidence type="ECO:0000256" key="1">
    <source>
        <dbReference type="ARBA" id="ARBA00023224"/>
    </source>
</evidence>
<dbReference type="GO" id="GO:0006935">
    <property type="term" value="P:chemotaxis"/>
    <property type="evidence" value="ECO:0007669"/>
    <property type="project" value="InterPro"/>
</dbReference>
<dbReference type="Pfam" id="PF05227">
    <property type="entry name" value="CHASE3"/>
    <property type="match status" value="1"/>
</dbReference>
<dbReference type="GO" id="GO:0016020">
    <property type="term" value="C:membrane"/>
    <property type="evidence" value="ECO:0007669"/>
    <property type="project" value="InterPro"/>
</dbReference>
<dbReference type="InterPro" id="IPR007891">
    <property type="entry name" value="CHASE3"/>
</dbReference>
<dbReference type="GO" id="GO:0007165">
    <property type="term" value="P:signal transduction"/>
    <property type="evidence" value="ECO:0007669"/>
    <property type="project" value="UniProtKB-KW"/>
</dbReference>
<reference evidence="7" key="1">
    <citation type="journal article" date="2020" name="mSystems">
        <title>Genome- and Community-Level Interaction Insights into Carbon Utilization and Element Cycling Functions of Hydrothermarchaeota in Hydrothermal Sediment.</title>
        <authorList>
            <person name="Zhou Z."/>
            <person name="Liu Y."/>
            <person name="Xu W."/>
            <person name="Pan J."/>
            <person name="Luo Z.H."/>
            <person name="Li M."/>
        </authorList>
    </citation>
    <scope>NUCLEOTIDE SEQUENCE</scope>
    <source>
        <strain evidence="7">SpSt-997</strain>
    </source>
</reference>
<dbReference type="Pfam" id="PF00015">
    <property type="entry name" value="MCPsignal"/>
    <property type="match status" value="1"/>
</dbReference>
<name>A0A8J4HEI6_9PROT</name>
<proteinExistence type="inferred from homology"/>
<evidence type="ECO:0000313" key="7">
    <source>
        <dbReference type="EMBL" id="HGC43630.1"/>
    </source>
</evidence>
<dbReference type="PRINTS" id="PR00260">
    <property type="entry name" value="CHEMTRNSDUCR"/>
</dbReference>
<keyword evidence="4" id="KW-0472">Membrane</keyword>
<dbReference type="PROSITE" id="PS50111">
    <property type="entry name" value="CHEMOTAXIS_TRANSDUC_2"/>
    <property type="match status" value="1"/>
</dbReference>
<evidence type="ECO:0000256" key="2">
    <source>
        <dbReference type="ARBA" id="ARBA00029447"/>
    </source>
</evidence>